<dbReference type="Pfam" id="PF15882">
    <property type="entry name" value="DUF4735"/>
    <property type="match status" value="1"/>
</dbReference>
<evidence type="ECO:0000313" key="4">
    <source>
        <dbReference type="WBParaSite" id="ASIM_0002024601-mRNA-1"/>
    </source>
</evidence>
<evidence type="ECO:0000313" key="3">
    <source>
        <dbReference type="Proteomes" id="UP000267096"/>
    </source>
</evidence>
<dbReference type="PANTHER" id="PTHR33539">
    <property type="entry name" value="UPF0764 PROTEIN C16ORF89"/>
    <property type="match status" value="1"/>
</dbReference>
<dbReference type="PANTHER" id="PTHR33539:SF1">
    <property type="entry name" value="UPF0764 PROTEIN C16ORF89"/>
    <property type="match status" value="1"/>
</dbReference>
<keyword evidence="1" id="KW-0472">Membrane</keyword>
<dbReference type="GO" id="GO:0005829">
    <property type="term" value="C:cytosol"/>
    <property type="evidence" value="ECO:0007669"/>
    <property type="project" value="TreeGrafter"/>
</dbReference>
<dbReference type="EMBL" id="UYRR01037620">
    <property type="protein sequence ID" value="VDK70956.1"/>
    <property type="molecule type" value="Genomic_DNA"/>
</dbReference>
<keyword evidence="1" id="KW-0812">Transmembrane</keyword>
<reference evidence="4" key="1">
    <citation type="submission" date="2017-02" db="UniProtKB">
        <authorList>
            <consortium name="WormBaseParasite"/>
        </authorList>
    </citation>
    <scope>IDENTIFICATION</scope>
</reference>
<sequence>MKETFQVPCRSVVSEYLATVNNNTFEGFVKEYCTNLLDEMLSSQRNARQLARMNHYQKDLLMEQVFTCGQLGFVEICSLHILVAVLSWQDSESGCYMKEPLETQLRLNNQPSMIPPNAHNSFTSRKILSDVIHDGPWPEYFLADQPVVVQNIAAEDRFHEYKYARWVRDSLPMQIHRSRPPQLGWSLDLLAYLSLILLICSISFISQFVCKRRVKQIYHFAYKNL</sequence>
<dbReference type="GO" id="GO:0016020">
    <property type="term" value="C:membrane"/>
    <property type="evidence" value="ECO:0007669"/>
    <property type="project" value="TreeGrafter"/>
</dbReference>
<dbReference type="AlphaFoldDB" id="A0A0M3KGY2"/>
<name>A0A0M3KGY2_ANISI</name>
<organism evidence="4">
    <name type="scientific">Anisakis simplex</name>
    <name type="common">Herring worm</name>
    <dbReference type="NCBI Taxonomy" id="6269"/>
    <lineage>
        <taxon>Eukaryota</taxon>
        <taxon>Metazoa</taxon>
        <taxon>Ecdysozoa</taxon>
        <taxon>Nematoda</taxon>
        <taxon>Chromadorea</taxon>
        <taxon>Rhabditida</taxon>
        <taxon>Spirurina</taxon>
        <taxon>Ascaridomorpha</taxon>
        <taxon>Ascaridoidea</taxon>
        <taxon>Anisakidae</taxon>
        <taxon>Anisakis</taxon>
        <taxon>Anisakis simplex complex</taxon>
    </lineage>
</organism>
<feature type="transmembrane region" description="Helical" evidence="1">
    <location>
        <begin position="189"/>
        <end position="210"/>
    </location>
</feature>
<reference evidence="2 3" key="2">
    <citation type="submission" date="2018-11" db="EMBL/GenBank/DDBJ databases">
        <authorList>
            <consortium name="Pathogen Informatics"/>
        </authorList>
    </citation>
    <scope>NUCLEOTIDE SEQUENCE [LARGE SCALE GENOMIC DNA]</scope>
</reference>
<keyword evidence="3" id="KW-1185">Reference proteome</keyword>
<keyword evidence="1" id="KW-1133">Transmembrane helix</keyword>
<dbReference type="OrthoDB" id="5949187at2759"/>
<dbReference type="WBParaSite" id="ASIM_0002024601-mRNA-1">
    <property type="protein sequence ID" value="ASIM_0002024601-mRNA-1"/>
    <property type="gene ID" value="ASIM_0002024601"/>
</dbReference>
<protein>
    <submittedName>
        <fullName evidence="4">ERVV2 protein</fullName>
    </submittedName>
</protein>
<gene>
    <name evidence="2" type="ORF">ASIM_LOCUS19630</name>
</gene>
<dbReference type="InterPro" id="IPR031751">
    <property type="entry name" value="DUF4735"/>
</dbReference>
<proteinExistence type="predicted"/>
<accession>A0A0M3KGY2</accession>
<evidence type="ECO:0000256" key="1">
    <source>
        <dbReference type="SAM" id="Phobius"/>
    </source>
</evidence>
<evidence type="ECO:0000313" key="2">
    <source>
        <dbReference type="EMBL" id="VDK70956.1"/>
    </source>
</evidence>
<dbReference type="Proteomes" id="UP000267096">
    <property type="component" value="Unassembled WGS sequence"/>
</dbReference>